<dbReference type="PROSITE" id="PS01124">
    <property type="entry name" value="HTH_ARAC_FAMILY_2"/>
    <property type="match status" value="1"/>
</dbReference>
<reference evidence="5" key="2">
    <citation type="submission" date="2021-04" db="EMBL/GenBank/DDBJ databases">
        <authorList>
            <person name="Gilroy R."/>
        </authorList>
    </citation>
    <scope>NUCLEOTIDE SEQUENCE</scope>
    <source>
        <strain evidence="5">ChiHjej11B10-19426</strain>
    </source>
</reference>
<accession>A0A9D2DCS7</accession>
<dbReference type="InterPro" id="IPR009057">
    <property type="entry name" value="Homeodomain-like_sf"/>
</dbReference>
<organism evidence="5 6">
    <name type="scientific">Candidatus Tidjanibacter faecipullorum</name>
    <dbReference type="NCBI Taxonomy" id="2838766"/>
    <lineage>
        <taxon>Bacteria</taxon>
        <taxon>Pseudomonadati</taxon>
        <taxon>Bacteroidota</taxon>
        <taxon>Bacteroidia</taxon>
        <taxon>Bacteroidales</taxon>
        <taxon>Rikenellaceae</taxon>
        <taxon>Tidjanibacter</taxon>
    </lineage>
</organism>
<evidence type="ECO:0000256" key="3">
    <source>
        <dbReference type="ARBA" id="ARBA00023163"/>
    </source>
</evidence>
<dbReference type="SMART" id="SM00342">
    <property type="entry name" value="HTH_ARAC"/>
    <property type="match status" value="1"/>
</dbReference>
<name>A0A9D2DCS7_9BACT</name>
<comment type="caution">
    <text evidence="5">The sequence shown here is derived from an EMBL/GenBank/DDBJ whole genome shotgun (WGS) entry which is preliminary data.</text>
</comment>
<dbReference type="InterPro" id="IPR037923">
    <property type="entry name" value="HTH-like"/>
</dbReference>
<dbReference type="AlphaFoldDB" id="A0A9D2DCS7"/>
<dbReference type="InterPro" id="IPR018060">
    <property type="entry name" value="HTH_AraC"/>
</dbReference>
<evidence type="ECO:0000256" key="2">
    <source>
        <dbReference type="ARBA" id="ARBA00023125"/>
    </source>
</evidence>
<dbReference type="Gene3D" id="1.10.10.60">
    <property type="entry name" value="Homeodomain-like"/>
    <property type="match status" value="1"/>
</dbReference>
<dbReference type="PANTHER" id="PTHR43280:SF2">
    <property type="entry name" value="HTH-TYPE TRANSCRIPTIONAL REGULATOR EXSA"/>
    <property type="match status" value="1"/>
</dbReference>
<dbReference type="EMBL" id="DXCC01000004">
    <property type="protein sequence ID" value="HIZ14515.1"/>
    <property type="molecule type" value="Genomic_DNA"/>
</dbReference>
<proteinExistence type="predicted"/>
<dbReference type="Proteomes" id="UP000824014">
    <property type="component" value="Unassembled WGS sequence"/>
</dbReference>
<keyword evidence="2" id="KW-0238">DNA-binding</keyword>
<dbReference type="SUPFAM" id="SSF51215">
    <property type="entry name" value="Regulatory protein AraC"/>
    <property type="match status" value="1"/>
</dbReference>
<evidence type="ECO:0000313" key="6">
    <source>
        <dbReference type="Proteomes" id="UP000824014"/>
    </source>
</evidence>
<dbReference type="InterPro" id="IPR018062">
    <property type="entry name" value="HTH_AraC-typ_CS"/>
</dbReference>
<dbReference type="PROSITE" id="PS00041">
    <property type="entry name" value="HTH_ARAC_FAMILY_1"/>
    <property type="match status" value="1"/>
</dbReference>
<dbReference type="InterPro" id="IPR014710">
    <property type="entry name" value="RmlC-like_jellyroll"/>
</dbReference>
<dbReference type="Pfam" id="PF12833">
    <property type="entry name" value="HTH_18"/>
    <property type="match status" value="1"/>
</dbReference>
<keyword evidence="1" id="KW-0805">Transcription regulation</keyword>
<dbReference type="Pfam" id="PF22200">
    <property type="entry name" value="ExsA_N"/>
    <property type="match status" value="1"/>
</dbReference>
<evidence type="ECO:0000313" key="5">
    <source>
        <dbReference type="EMBL" id="HIZ14515.1"/>
    </source>
</evidence>
<dbReference type="InterPro" id="IPR054015">
    <property type="entry name" value="ExsA-like_N"/>
</dbReference>
<keyword evidence="3" id="KW-0804">Transcription</keyword>
<feature type="domain" description="HTH araC/xylS-type" evidence="4">
    <location>
        <begin position="169"/>
        <end position="267"/>
    </location>
</feature>
<dbReference type="GO" id="GO:0043565">
    <property type="term" value="F:sequence-specific DNA binding"/>
    <property type="evidence" value="ECO:0007669"/>
    <property type="project" value="InterPro"/>
</dbReference>
<dbReference type="SUPFAM" id="SSF46689">
    <property type="entry name" value="Homeodomain-like"/>
    <property type="match status" value="1"/>
</dbReference>
<sequence length="288" mass="33562">MQQPQHTGSQAHTLSRYAIGYVVRGRKYIYYGDTRYEARAGDMFYLGIGTHYIEEIPDESRSYEQLTLFCSPELLRDLLSDLSLNYRMEFDNNHTCANCGNDLFHIFYPSWGAVTHFFGSLHAYLREDLFGETPAMERIKALELLCLLLANPDCCIRSRLLDDINMASDGFEQIVRRHIFDNMTIEDLAALCNKSLTSFKKEFLRRFHEPPHKWFLRQRLTHSRLLLISTDKSIAAIASECRFTNPSHYIKLFKQAYGQTPAVYRHLLRSEADRKREPLTADHPLPVR</sequence>
<evidence type="ECO:0000259" key="4">
    <source>
        <dbReference type="PROSITE" id="PS01124"/>
    </source>
</evidence>
<reference evidence="5" key="1">
    <citation type="journal article" date="2021" name="PeerJ">
        <title>Extensive microbial diversity within the chicken gut microbiome revealed by metagenomics and culture.</title>
        <authorList>
            <person name="Gilroy R."/>
            <person name="Ravi A."/>
            <person name="Getino M."/>
            <person name="Pursley I."/>
            <person name="Horton D.L."/>
            <person name="Alikhan N.F."/>
            <person name="Baker D."/>
            <person name="Gharbi K."/>
            <person name="Hall N."/>
            <person name="Watson M."/>
            <person name="Adriaenssens E.M."/>
            <person name="Foster-Nyarko E."/>
            <person name="Jarju S."/>
            <person name="Secka A."/>
            <person name="Antonio M."/>
            <person name="Oren A."/>
            <person name="Chaudhuri R.R."/>
            <person name="La Ragione R."/>
            <person name="Hildebrand F."/>
            <person name="Pallen M.J."/>
        </authorList>
    </citation>
    <scope>NUCLEOTIDE SEQUENCE</scope>
    <source>
        <strain evidence="5">ChiHjej11B10-19426</strain>
    </source>
</reference>
<protein>
    <submittedName>
        <fullName evidence="5">AraC family transcriptional regulator</fullName>
    </submittedName>
</protein>
<gene>
    <name evidence="5" type="ORF">H9816_01170</name>
</gene>
<dbReference type="PANTHER" id="PTHR43280">
    <property type="entry name" value="ARAC-FAMILY TRANSCRIPTIONAL REGULATOR"/>
    <property type="match status" value="1"/>
</dbReference>
<evidence type="ECO:0000256" key="1">
    <source>
        <dbReference type="ARBA" id="ARBA00023015"/>
    </source>
</evidence>
<dbReference type="Gene3D" id="2.60.120.10">
    <property type="entry name" value="Jelly Rolls"/>
    <property type="match status" value="1"/>
</dbReference>
<dbReference type="GO" id="GO:0003700">
    <property type="term" value="F:DNA-binding transcription factor activity"/>
    <property type="evidence" value="ECO:0007669"/>
    <property type="project" value="InterPro"/>
</dbReference>